<reference evidence="1 2" key="1">
    <citation type="submission" date="2024-03" db="EMBL/GenBank/DDBJ databases">
        <title>Human intestinal bacterial collection.</title>
        <authorList>
            <person name="Pauvert C."/>
            <person name="Hitch T.C.A."/>
            <person name="Clavel T."/>
        </authorList>
    </citation>
    <scope>NUCLEOTIDE SEQUENCE [LARGE SCALE GENOMIC DNA]</scope>
    <source>
        <strain evidence="1 2">CLA-AA-H95</strain>
    </source>
</reference>
<evidence type="ECO:0008006" key="3">
    <source>
        <dbReference type="Google" id="ProtNLM"/>
    </source>
</evidence>
<organism evidence="1 2">
    <name type="scientific">Blautia intestinihominis</name>
    <dbReference type="NCBI Taxonomy" id="3133152"/>
    <lineage>
        <taxon>Bacteria</taxon>
        <taxon>Bacillati</taxon>
        <taxon>Bacillota</taxon>
        <taxon>Clostridia</taxon>
        <taxon>Lachnospirales</taxon>
        <taxon>Lachnospiraceae</taxon>
        <taxon>Blautia</taxon>
    </lineage>
</organism>
<proteinExistence type="predicted"/>
<dbReference type="RefSeq" id="WP_022213366.1">
    <property type="nucleotide sequence ID" value="NZ_JBBMEI010000061.1"/>
</dbReference>
<keyword evidence="2" id="KW-1185">Reference proteome</keyword>
<dbReference type="EMBL" id="JBBMEI010000061">
    <property type="protein sequence ID" value="MEQ2359617.1"/>
    <property type="molecule type" value="Genomic_DNA"/>
</dbReference>
<evidence type="ECO:0000313" key="2">
    <source>
        <dbReference type="Proteomes" id="UP001446032"/>
    </source>
</evidence>
<dbReference type="Proteomes" id="UP001446032">
    <property type="component" value="Unassembled WGS sequence"/>
</dbReference>
<protein>
    <recommendedName>
        <fullName evidence="3">Lipocalin-like domain-containing protein</fullName>
    </recommendedName>
</protein>
<sequence>MKKKTVITAGILGVLAVAAGVWFYHPAGKVDQEILSRLEGDYGIPYDDDMDDEEYYDNECFWEMAVFTKADGFFTTKPPALMIYDAEAGEPGLAGTIINLDADTMELKIDDRMTDKDYYPSGWDIETSSDTIEFTYEETEDGLELTNHGKTFTFVKYQED</sequence>
<evidence type="ECO:0000313" key="1">
    <source>
        <dbReference type="EMBL" id="MEQ2359617.1"/>
    </source>
</evidence>
<comment type="caution">
    <text evidence="1">The sequence shown here is derived from an EMBL/GenBank/DDBJ whole genome shotgun (WGS) entry which is preliminary data.</text>
</comment>
<name>A0ABV1AP76_9FIRM</name>
<accession>A0ABV1AP76</accession>
<gene>
    <name evidence="1" type="ORF">WMO75_15050</name>
</gene>